<feature type="domain" description="Pyrrolo-quinoline quinone repeat" evidence="1">
    <location>
        <begin position="270"/>
        <end position="352"/>
    </location>
</feature>
<dbReference type="PANTHER" id="PTHR34512:SF30">
    <property type="entry name" value="OUTER MEMBRANE PROTEIN ASSEMBLY FACTOR BAMB"/>
    <property type="match status" value="1"/>
</dbReference>
<dbReference type="STRING" id="1774273.LPB03_02190"/>
<dbReference type="InterPro" id="IPR011047">
    <property type="entry name" value="Quinoprotein_ADH-like_sf"/>
</dbReference>
<dbReference type="KEGG" id="pob:LPB03_02190"/>
<dbReference type="AlphaFoldDB" id="A0A1B8U238"/>
<name>A0A1B8U238_9FLAO</name>
<dbReference type="EMBL" id="LSFM01000013">
    <property type="protein sequence ID" value="OBY65954.1"/>
    <property type="molecule type" value="Genomic_DNA"/>
</dbReference>
<dbReference type="InterPro" id="IPR002372">
    <property type="entry name" value="PQQ_rpt_dom"/>
</dbReference>
<dbReference type="PANTHER" id="PTHR34512">
    <property type="entry name" value="CELL SURFACE PROTEIN"/>
    <property type="match status" value="1"/>
</dbReference>
<dbReference type="SUPFAM" id="SSF50998">
    <property type="entry name" value="Quinoprotein alcohol dehydrogenase-like"/>
    <property type="match status" value="1"/>
</dbReference>
<dbReference type="OrthoDB" id="7012117at2"/>
<dbReference type="Proteomes" id="UP000092584">
    <property type="component" value="Unassembled WGS sequence"/>
</dbReference>
<evidence type="ECO:0000313" key="2">
    <source>
        <dbReference type="EMBL" id="OBY65954.1"/>
    </source>
</evidence>
<evidence type="ECO:0000259" key="1">
    <source>
        <dbReference type="Pfam" id="PF13360"/>
    </source>
</evidence>
<sequence length="360" mass="41501">MKRIFFIIFIFILFNCTNEKSKIIYHQNLDFIWENEGINWNATSLTLNEGNIYGHTLNDSIFKLDFKTGNVIWTKYLRGTYSNEFPKIQKGKVFFSGAENIIALDKKGQMLWSEITNVKTIGLTLNDSLLFNTRTDEGLFANRTKNGKELWSIKPEYQMLSMSNPSIIDSLLILGNFDYLKNIGNHLTCININNQKVKWKIENRGYSNGKSIIENNHLIINSDSAYQKGFTNKIDLLTGKILWKTNTNPIIFYKSKIYNNKVFVPSYRNGIVCINNNTGKILWKLNKEFYPNTKLVFHKNILFFGTTNSKLIGINEKGEIVFKSNFEYGIGNPFIYKNNIYVNDGGGKLFKIKNTVANTV</sequence>
<gene>
    <name evidence="2" type="ORF">LPB3_02890</name>
</gene>
<reference evidence="3" key="1">
    <citation type="submission" date="2016-02" db="EMBL/GenBank/DDBJ databases">
        <authorList>
            <person name="Shin S.-K."/>
            <person name="Yi H."/>
            <person name="Kim E."/>
        </authorList>
    </citation>
    <scope>NUCLEOTIDE SEQUENCE [LARGE SCALE GENOMIC DNA]</scope>
    <source>
        <strain evidence="3">LPB0003</strain>
    </source>
</reference>
<comment type="caution">
    <text evidence="2">The sequence shown here is derived from an EMBL/GenBank/DDBJ whole genome shotgun (WGS) entry which is preliminary data.</text>
</comment>
<keyword evidence="3" id="KW-1185">Reference proteome</keyword>
<accession>A0A1B8U238</accession>
<dbReference type="Gene3D" id="2.130.10.10">
    <property type="entry name" value="YVTN repeat-like/Quinoprotein amine dehydrogenase"/>
    <property type="match status" value="1"/>
</dbReference>
<dbReference type="SMART" id="SM00564">
    <property type="entry name" value="PQQ"/>
    <property type="match status" value="5"/>
</dbReference>
<evidence type="ECO:0000313" key="3">
    <source>
        <dbReference type="Proteomes" id="UP000092584"/>
    </source>
</evidence>
<dbReference type="InterPro" id="IPR018391">
    <property type="entry name" value="PQQ_b-propeller_rpt"/>
</dbReference>
<dbReference type="Gene3D" id="2.40.10.480">
    <property type="match status" value="1"/>
</dbReference>
<organism evidence="2 3">
    <name type="scientific">Polaribacter vadi</name>
    <dbReference type="NCBI Taxonomy" id="1774273"/>
    <lineage>
        <taxon>Bacteria</taxon>
        <taxon>Pseudomonadati</taxon>
        <taxon>Bacteroidota</taxon>
        <taxon>Flavobacteriia</taxon>
        <taxon>Flavobacteriales</taxon>
        <taxon>Flavobacteriaceae</taxon>
    </lineage>
</organism>
<feature type="domain" description="Pyrrolo-quinoline quinone repeat" evidence="1">
    <location>
        <begin position="99"/>
        <end position="246"/>
    </location>
</feature>
<dbReference type="InterPro" id="IPR015943">
    <property type="entry name" value="WD40/YVTN_repeat-like_dom_sf"/>
</dbReference>
<proteinExistence type="predicted"/>
<dbReference type="RefSeq" id="WP_065318095.1">
    <property type="nucleotide sequence ID" value="NZ_CP017477.1"/>
</dbReference>
<dbReference type="Pfam" id="PF13360">
    <property type="entry name" value="PQQ_2"/>
    <property type="match status" value="2"/>
</dbReference>
<protein>
    <recommendedName>
        <fullName evidence="1">Pyrrolo-quinoline quinone repeat domain-containing protein</fullName>
    </recommendedName>
</protein>